<protein>
    <submittedName>
        <fullName evidence="1">Uncharacterized protein</fullName>
    </submittedName>
</protein>
<reference evidence="1 2" key="1">
    <citation type="submission" date="2024-05" db="EMBL/GenBank/DDBJ databases">
        <title>A draft genome resource for the thread blight pathogen Marasmius tenuissimus strain MS-2.</title>
        <authorList>
            <person name="Yulfo-Soto G.E."/>
            <person name="Baruah I.K."/>
            <person name="Amoako-Attah I."/>
            <person name="Bukari Y."/>
            <person name="Meinhardt L.W."/>
            <person name="Bailey B.A."/>
            <person name="Cohen S.P."/>
        </authorList>
    </citation>
    <scope>NUCLEOTIDE SEQUENCE [LARGE SCALE GENOMIC DNA]</scope>
    <source>
        <strain evidence="1 2">MS-2</strain>
    </source>
</reference>
<evidence type="ECO:0000313" key="1">
    <source>
        <dbReference type="EMBL" id="KAL0061123.1"/>
    </source>
</evidence>
<gene>
    <name evidence="1" type="ORF">AAF712_012043</name>
</gene>
<proteinExistence type="predicted"/>
<keyword evidence="2" id="KW-1185">Reference proteome</keyword>
<sequence length="105" mass="11413">MDGRKVGWRDKGSLFLKGNSYLLSDAFHTSQINAIQFNPSQQGTSYVPIPVSKANITPQALETTKALPAESRRKCQSQLDIKTSSVGLEQNAKRTYPGGLSAIDS</sequence>
<comment type="caution">
    <text evidence="1">The sequence shown here is derived from an EMBL/GenBank/DDBJ whole genome shotgun (WGS) entry which is preliminary data.</text>
</comment>
<organism evidence="1 2">
    <name type="scientific">Marasmius tenuissimus</name>
    <dbReference type="NCBI Taxonomy" id="585030"/>
    <lineage>
        <taxon>Eukaryota</taxon>
        <taxon>Fungi</taxon>
        <taxon>Dikarya</taxon>
        <taxon>Basidiomycota</taxon>
        <taxon>Agaricomycotina</taxon>
        <taxon>Agaricomycetes</taxon>
        <taxon>Agaricomycetidae</taxon>
        <taxon>Agaricales</taxon>
        <taxon>Marasmiineae</taxon>
        <taxon>Marasmiaceae</taxon>
        <taxon>Marasmius</taxon>
    </lineage>
</organism>
<evidence type="ECO:0000313" key="2">
    <source>
        <dbReference type="Proteomes" id="UP001437256"/>
    </source>
</evidence>
<accession>A0ABR2ZII5</accession>
<dbReference type="EMBL" id="JBBXMP010000147">
    <property type="protein sequence ID" value="KAL0061123.1"/>
    <property type="molecule type" value="Genomic_DNA"/>
</dbReference>
<name>A0ABR2ZII5_9AGAR</name>
<dbReference type="Proteomes" id="UP001437256">
    <property type="component" value="Unassembled WGS sequence"/>
</dbReference>